<dbReference type="Pfam" id="PF02458">
    <property type="entry name" value="Transferase"/>
    <property type="match status" value="1"/>
</dbReference>
<dbReference type="InterPro" id="IPR023213">
    <property type="entry name" value="CAT-like_dom_sf"/>
</dbReference>
<proteinExistence type="predicted"/>
<reference evidence="2" key="2">
    <citation type="submission" date="2023-06" db="EMBL/GenBank/DDBJ databases">
        <authorList>
            <person name="Ma L."/>
            <person name="Liu K.-W."/>
            <person name="Li Z."/>
            <person name="Hsiao Y.-Y."/>
            <person name="Qi Y."/>
            <person name="Fu T."/>
            <person name="Tang G."/>
            <person name="Zhang D."/>
            <person name="Sun W.-H."/>
            <person name="Liu D.-K."/>
            <person name="Li Y."/>
            <person name="Chen G.-Z."/>
            <person name="Liu X.-D."/>
            <person name="Liao X.-Y."/>
            <person name="Jiang Y.-T."/>
            <person name="Yu X."/>
            <person name="Hao Y."/>
            <person name="Huang J."/>
            <person name="Zhao X.-W."/>
            <person name="Ke S."/>
            <person name="Chen Y.-Y."/>
            <person name="Wu W.-L."/>
            <person name="Hsu J.-L."/>
            <person name="Lin Y.-F."/>
            <person name="Huang M.-D."/>
            <person name="Li C.-Y."/>
            <person name="Huang L."/>
            <person name="Wang Z.-W."/>
            <person name="Zhao X."/>
            <person name="Zhong W.-Y."/>
            <person name="Peng D.-H."/>
            <person name="Ahmad S."/>
            <person name="Lan S."/>
            <person name="Zhang J.-S."/>
            <person name="Tsai W.-C."/>
            <person name="Van De Peer Y."/>
            <person name="Liu Z.-J."/>
        </authorList>
    </citation>
    <scope>NUCLEOTIDE SEQUENCE</scope>
    <source>
        <strain evidence="2">CP</strain>
        <tissue evidence="2">Leaves</tissue>
    </source>
</reference>
<keyword evidence="3" id="KW-1185">Reference proteome</keyword>
<name>A0AAV9DFX7_ACOCL</name>
<organism evidence="2 3">
    <name type="scientific">Acorus calamus</name>
    <name type="common">Sweet flag</name>
    <dbReference type="NCBI Taxonomy" id="4465"/>
    <lineage>
        <taxon>Eukaryota</taxon>
        <taxon>Viridiplantae</taxon>
        <taxon>Streptophyta</taxon>
        <taxon>Embryophyta</taxon>
        <taxon>Tracheophyta</taxon>
        <taxon>Spermatophyta</taxon>
        <taxon>Magnoliopsida</taxon>
        <taxon>Liliopsida</taxon>
        <taxon>Acoraceae</taxon>
        <taxon>Acorus</taxon>
    </lineage>
</organism>
<sequence>MESRVNQISITKIKPATPSDHKPIPLSAWDLPMLTLRHIQKGLLFHHPSLPLPTISITLQTSLSATLRHFPPLAGRLFSEPVTPHDAELVSISIQSNDAGADFIHAVAEGVTVDDILTPLHVPADLVRSLFPHELAVNYDGHTVPLLSVQLTELVDGVFLGFSFNHLVGDGSSFWHFIKTWSDICKTGGLEEVMISRPVFDRWFTDGNNRIGLPLADPEKVIERCPPPPKSRWRIFHFSSDSIARLKAKANQESGATTTTIISSFQSLCVHAWICITRARRLPPNQKTSFRLSVDNRPRLRPRLSPDYFGNAISLAVVTATAGELLERGGFGWAARLLHETLAAHDDGVIREAILKWVAAPVVYRASEVDGFGVMVGSSPRFDMYGCDFGWGRAVGVRSGTDNKFNGKMTVYPGREGGGSVDLEICLSPERMAALEADVEFMSAVSP</sequence>
<dbReference type="PANTHER" id="PTHR31896:SF12">
    <property type="entry name" value="HXXXD-TYPE ACYL-TRANSFERASE FAMILY PROTEIN"/>
    <property type="match status" value="1"/>
</dbReference>
<protein>
    <submittedName>
        <fullName evidence="2">Acetyltransferase</fullName>
    </submittedName>
</protein>
<evidence type="ECO:0000313" key="2">
    <source>
        <dbReference type="EMBL" id="KAK1300486.1"/>
    </source>
</evidence>
<dbReference type="GO" id="GO:0016740">
    <property type="term" value="F:transferase activity"/>
    <property type="evidence" value="ECO:0007669"/>
    <property type="project" value="UniProtKB-KW"/>
</dbReference>
<accession>A0AAV9DFX7</accession>
<dbReference type="Gene3D" id="3.30.559.10">
    <property type="entry name" value="Chloramphenicol acetyltransferase-like domain"/>
    <property type="match status" value="2"/>
</dbReference>
<keyword evidence="1" id="KW-0808">Transferase</keyword>
<dbReference type="AlphaFoldDB" id="A0AAV9DFX7"/>
<dbReference type="Proteomes" id="UP001180020">
    <property type="component" value="Unassembled WGS sequence"/>
</dbReference>
<reference evidence="2" key="1">
    <citation type="journal article" date="2023" name="Nat. Commun.">
        <title>Diploid and tetraploid genomes of Acorus and the evolution of monocots.</title>
        <authorList>
            <person name="Ma L."/>
            <person name="Liu K.W."/>
            <person name="Li Z."/>
            <person name="Hsiao Y.Y."/>
            <person name="Qi Y."/>
            <person name="Fu T."/>
            <person name="Tang G.D."/>
            <person name="Zhang D."/>
            <person name="Sun W.H."/>
            <person name="Liu D.K."/>
            <person name="Li Y."/>
            <person name="Chen G.Z."/>
            <person name="Liu X.D."/>
            <person name="Liao X.Y."/>
            <person name="Jiang Y.T."/>
            <person name="Yu X."/>
            <person name="Hao Y."/>
            <person name="Huang J."/>
            <person name="Zhao X.W."/>
            <person name="Ke S."/>
            <person name="Chen Y.Y."/>
            <person name="Wu W.L."/>
            <person name="Hsu J.L."/>
            <person name="Lin Y.F."/>
            <person name="Huang M.D."/>
            <person name="Li C.Y."/>
            <person name="Huang L."/>
            <person name="Wang Z.W."/>
            <person name="Zhao X."/>
            <person name="Zhong W.Y."/>
            <person name="Peng D.H."/>
            <person name="Ahmad S."/>
            <person name="Lan S."/>
            <person name="Zhang J.S."/>
            <person name="Tsai W.C."/>
            <person name="Van de Peer Y."/>
            <person name="Liu Z.J."/>
        </authorList>
    </citation>
    <scope>NUCLEOTIDE SEQUENCE</scope>
    <source>
        <strain evidence="2">CP</strain>
    </source>
</reference>
<evidence type="ECO:0000256" key="1">
    <source>
        <dbReference type="ARBA" id="ARBA00022679"/>
    </source>
</evidence>
<evidence type="ECO:0000313" key="3">
    <source>
        <dbReference type="Proteomes" id="UP001180020"/>
    </source>
</evidence>
<dbReference type="PANTHER" id="PTHR31896">
    <property type="entry name" value="FAMILY REGULATORY PROTEIN, PUTATIVE (AFU_ORTHOLOGUE AFUA_3G14730)-RELATED"/>
    <property type="match status" value="1"/>
</dbReference>
<gene>
    <name evidence="2" type="ORF">QJS10_CPB13g00372</name>
</gene>
<dbReference type="InterPro" id="IPR051283">
    <property type="entry name" value="Sec_Metabolite_Acyltrans"/>
</dbReference>
<comment type="caution">
    <text evidence="2">The sequence shown here is derived from an EMBL/GenBank/DDBJ whole genome shotgun (WGS) entry which is preliminary data.</text>
</comment>
<dbReference type="EMBL" id="JAUJYO010000013">
    <property type="protein sequence ID" value="KAK1300486.1"/>
    <property type="molecule type" value="Genomic_DNA"/>
</dbReference>
<dbReference type="SUPFAM" id="SSF52777">
    <property type="entry name" value="CoA-dependent acyltransferases"/>
    <property type="match status" value="1"/>
</dbReference>